<feature type="domain" description="Fringe-like glycosyltransferase" evidence="13">
    <location>
        <begin position="140"/>
        <end position="242"/>
    </location>
</feature>
<evidence type="ECO:0000256" key="1">
    <source>
        <dbReference type="ARBA" id="ARBA00004606"/>
    </source>
</evidence>
<dbReference type="PANTHER" id="PTHR23033">
    <property type="entry name" value="BETA1,3-GALACTOSYLTRANSFERASE"/>
    <property type="match status" value="1"/>
</dbReference>
<dbReference type="UniPathway" id="UPA00378"/>
<protein>
    <recommendedName>
        <fullName evidence="4">N-acetylgalactosaminide beta-1,3-galactosyltransferase</fullName>
        <ecNumber evidence="4">2.4.1.122</ecNumber>
    </recommendedName>
</protein>
<evidence type="ECO:0000256" key="11">
    <source>
        <dbReference type="ARBA" id="ARBA00023136"/>
    </source>
</evidence>
<dbReference type="AlphaFoldDB" id="A0A6P4IK10"/>
<dbReference type="GO" id="GO:0000166">
    <property type="term" value="F:nucleotide binding"/>
    <property type="evidence" value="ECO:0007669"/>
    <property type="project" value="UniProtKB-KW"/>
</dbReference>
<keyword evidence="11 12" id="KW-0472">Membrane</keyword>
<evidence type="ECO:0000256" key="9">
    <source>
        <dbReference type="ARBA" id="ARBA00022968"/>
    </source>
</evidence>
<keyword evidence="14" id="KW-1185">Reference proteome</keyword>
<feature type="transmembrane region" description="Helical" evidence="12">
    <location>
        <begin position="12"/>
        <end position="32"/>
    </location>
</feature>
<proteinExistence type="inferred from homology"/>
<dbReference type="GeneID" id="108075829"/>
<name>A0A6P4IK10_DROKI</name>
<dbReference type="InterPro" id="IPR026050">
    <property type="entry name" value="C1GALT1/C1GALT1_chp1"/>
</dbReference>
<reference evidence="14" key="1">
    <citation type="submission" date="2025-05" db="UniProtKB">
        <authorList>
            <consortium name="RefSeq"/>
        </authorList>
    </citation>
    <scope>NUCLEOTIDE SEQUENCE [LARGE SCALE GENOMIC DNA]</scope>
    <source>
        <strain evidence="14">14028-0561.14</strain>
    </source>
</reference>
<comment type="subcellular location">
    <subcellularLocation>
        <location evidence="1">Membrane</location>
        <topology evidence="1">Single-pass type II membrane protein</topology>
    </subcellularLocation>
</comment>
<organism evidence="14 15">
    <name type="scientific">Drosophila kikkawai</name>
    <name type="common">Fruit fly</name>
    <dbReference type="NCBI Taxonomy" id="30033"/>
    <lineage>
        <taxon>Eukaryota</taxon>
        <taxon>Metazoa</taxon>
        <taxon>Ecdysozoa</taxon>
        <taxon>Arthropoda</taxon>
        <taxon>Hexapoda</taxon>
        <taxon>Insecta</taxon>
        <taxon>Pterygota</taxon>
        <taxon>Neoptera</taxon>
        <taxon>Endopterygota</taxon>
        <taxon>Diptera</taxon>
        <taxon>Brachycera</taxon>
        <taxon>Muscomorpha</taxon>
        <taxon>Ephydroidea</taxon>
        <taxon>Drosophilidae</taxon>
        <taxon>Drosophila</taxon>
        <taxon>Sophophora</taxon>
    </lineage>
</organism>
<evidence type="ECO:0000256" key="3">
    <source>
        <dbReference type="ARBA" id="ARBA00006462"/>
    </source>
</evidence>
<dbReference type="Gene3D" id="3.90.550.50">
    <property type="match status" value="1"/>
</dbReference>
<dbReference type="GO" id="GO:0016020">
    <property type="term" value="C:membrane"/>
    <property type="evidence" value="ECO:0007669"/>
    <property type="project" value="UniProtKB-SubCell"/>
</dbReference>
<keyword evidence="5" id="KW-0328">Glycosyltransferase</keyword>
<dbReference type="InterPro" id="IPR003378">
    <property type="entry name" value="Fringe-like_glycosylTrfase"/>
</dbReference>
<evidence type="ECO:0000256" key="12">
    <source>
        <dbReference type="SAM" id="Phobius"/>
    </source>
</evidence>
<evidence type="ECO:0000256" key="4">
    <source>
        <dbReference type="ARBA" id="ARBA00012557"/>
    </source>
</evidence>
<dbReference type="PANTHER" id="PTHR23033:SF14">
    <property type="entry name" value="GLYCOPROTEIN-N-ACETYLGALACTOSAMINE 3-BETA-GALACTOSYLTRANSFERASE 1-RELATED"/>
    <property type="match status" value="1"/>
</dbReference>
<evidence type="ECO:0000256" key="7">
    <source>
        <dbReference type="ARBA" id="ARBA00022692"/>
    </source>
</evidence>
<accession>A0A6P4IK10</accession>
<dbReference type="Pfam" id="PF02434">
    <property type="entry name" value="Fringe"/>
    <property type="match status" value="1"/>
</dbReference>
<keyword evidence="9" id="KW-0735">Signal-anchor</keyword>
<evidence type="ECO:0000313" key="14">
    <source>
        <dbReference type="Proteomes" id="UP001652661"/>
    </source>
</evidence>
<reference evidence="15" key="2">
    <citation type="submission" date="2025-08" db="UniProtKB">
        <authorList>
            <consortium name="RefSeq"/>
        </authorList>
    </citation>
    <scope>IDENTIFICATION</scope>
    <source>
        <strain evidence="15">14028-0561.14</strain>
        <tissue evidence="15">Whole fly</tissue>
    </source>
</reference>
<dbReference type="RefSeq" id="XP_017023889.1">
    <property type="nucleotide sequence ID" value="XM_017168400.2"/>
</dbReference>
<sequence>MSAKIKLRSQLHLLTGFMAGFICAFVLLLYVYDVSRVSPCWSSSSSSSSPVSIATDALSRAEVLPVARILCMVLTCPENVEDLARSVYETWGRRCSHLLFVSSEHYQPLGVVQVVEASGGSYEDLWNKTREGFRHVWENFGQDFDWFLKADDDTYVVMENLQHLLSGFDPDTPVYFGYKLTRYNVSYMSGGASYVLSREALNRFMTQAYESPVICPEPKKMGIEDFYMGICLQNVGVHFVDSAQSLDGDPRPKFMPLNLEHYLADSNSTIPDWLRLMSVSRVETGLQCCSNYSVAFHYASRERMFLYEFLIYYLRVFDHNSRAERNQRYLLTSTDLNSRFPLEDNLNIKDLIQMSEKPENF</sequence>
<evidence type="ECO:0000259" key="13">
    <source>
        <dbReference type="Pfam" id="PF02434"/>
    </source>
</evidence>
<dbReference type="Proteomes" id="UP001652661">
    <property type="component" value="Chromosome 2L"/>
</dbReference>
<dbReference type="GO" id="GO:0016263">
    <property type="term" value="F:glycoprotein-N-acetylgalactosamine 3-beta-galactosyltransferase activity"/>
    <property type="evidence" value="ECO:0007669"/>
    <property type="project" value="UniProtKB-EC"/>
</dbReference>
<comment type="pathway">
    <text evidence="2">Protein modification; protein glycosylation.</text>
</comment>
<evidence type="ECO:0000256" key="5">
    <source>
        <dbReference type="ARBA" id="ARBA00022676"/>
    </source>
</evidence>
<evidence type="ECO:0000313" key="15">
    <source>
        <dbReference type="RefSeq" id="XP_017023889.1"/>
    </source>
</evidence>
<keyword evidence="6" id="KW-0808">Transferase</keyword>
<keyword evidence="10 12" id="KW-1133">Transmembrane helix</keyword>
<evidence type="ECO:0000256" key="8">
    <source>
        <dbReference type="ARBA" id="ARBA00022741"/>
    </source>
</evidence>
<dbReference type="EC" id="2.4.1.122" evidence="4"/>
<evidence type="ECO:0000256" key="2">
    <source>
        <dbReference type="ARBA" id="ARBA00004922"/>
    </source>
</evidence>
<keyword evidence="8" id="KW-0547">Nucleotide-binding</keyword>
<comment type="similarity">
    <text evidence="3">Belongs to the glycosyltransferase 31 family. Beta3-Gal-T subfamily.</text>
</comment>
<keyword evidence="7 12" id="KW-0812">Transmembrane</keyword>
<evidence type="ECO:0000256" key="10">
    <source>
        <dbReference type="ARBA" id="ARBA00022989"/>
    </source>
</evidence>
<dbReference type="OrthoDB" id="414175at2759"/>
<dbReference type="OMA" id="YESEVIC"/>
<gene>
    <name evidence="15" type="primary">LOC108075829</name>
</gene>
<evidence type="ECO:0000256" key="6">
    <source>
        <dbReference type="ARBA" id="ARBA00022679"/>
    </source>
</evidence>